<comment type="caution">
    <text evidence="5">The sequence shown here is derived from an EMBL/GenBank/DDBJ whole genome shotgun (WGS) entry which is preliminary data.</text>
</comment>
<dbReference type="GO" id="GO:0005634">
    <property type="term" value="C:nucleus"/>
    <property type="evidence" value="ECO:0007669"/>
    <property type="project" value="UniProtKB-SubCell"/>
</dbReference>
<evidence type="ECO:0000256" key="3">
    <source>
        <dbReference type="SAM" id="MobiDB-lite"/>
    </source>
</evidence>
<dbReference type="PANTHER" id="PTHR37534">
    <property type="entry name" value="TRANSCRIPTIONAL ACTIVATOR PROTEIN UGA3"/>
    <property type="match status" value="1"/>
</dbReference>
<dbReference type="Gene3D" id="4.10.240.10">
    <property type="entry name" value="Zn(2)-C6 fungal-type DNA-binding domain"/>
    <property type="match status" value="1"/>
</dbReference>
<dbReference type="SUPFAM" id="SSF57701">
    <property type="entry name" value="Zn2/Cys6 DNA-binding domain"/>
    <property type="match status" value="1"/>
</dbReference>
<feature type="domain" description="Zn(2)-C6 fungal-type" evidence="4">
    <location>
        <begin position="10"/>
        <end position="38"/>
    </location>
</feature>
<dbReference type="InterPro" id="IPR021858">
    <property type="entry name" value="Fun_TF"/>
</dbReference>
<dbReference type="SMART" id="SM00066">
    <property type="entry name" value="GAL4"/>
    <property type="match status" value="1"/>
</dbReference>
<dbReference type="OrthoDB" id="3251668at2759"/>
<comment type="subcellular location">
    <subcellularLocation>
        <location evidence="1">Nucleus</location>
    </subcellularLocation>
</comment>
<gene>
    <name evidence="5" type="ORF">TGAMA5MH_00354</name>
</gene>
<evidence type="ECO:0000259" key="4">
    <source>
        <dbReference type="PROSITE" id="PS50048"/>
    </source>
</evidence>
<dbReference type="PROSITE" id="PS50048">
    <property type="entry name" value="ZN2_CY6_FUNGAL_2"/>
    <property type="match status" value="1"/>
</dbReference>
<dbReference type="GO" id="GO:0008270">
    <property type="term" value="F:zinc ion binding"/>
    <property type="evidence" value="ECO:0007669"/>
    <property type="project" value="InterPro"/>
</dbReference>
<reference evidence="5 6" key="1">
    <citation type="submission" date="2017-02" db="EMBL/GenBank/DDBJ databases">
        <title>Genomes of Trichoderma spp. with biocontrol activity.</title>
        <authorList>
            <person name="Gardiner D."/>
            <person name="Kazan K."/>
            <person name="Vos C."/>
            <person name="Harvey P."/>
        </authorList>
    </citation>
    <scope>NUCLEOTIDE SEQUENCE [LARGE SCALE GENOMIC DNA]</scope>
    <source>
        <strain evidence="5 6">A5MH</strain>
    </source>
</reference>
<evidence type="ECO:0000313" key="5">
    <source>
        <dbReference type="EMBL" id="PNP48663.1"/>
    </source>
</evidence>
<dbReference type="Pfam" id="PF00172">
    <property type="entry name" value="Zn_clus"/>
    <property type="match status" value="1"/>
</dbReference>
<sequence>MSAPLRSKQGCWTCKLRRKKCDEIRPSCLTCESLSIPCYGFGPRPEWMDNGVNERAVMNNLKEIVKRTSRRKVGSQLPKQRDTVVKIAPKLSENYGKDSSFGPGSKLQYADGPPPPSDAPLHELGLGMRQDEPTTPASSEHDDPTVRANLSVSAEEAALLMHFLDNIFPLQYPLFKPGILEGGRGWLLSLLLQTNPLYYVALALSTYHRRTMMPAETARPLQAAALVQQEKHLGLCIALMNKSAQRFCGEWKGLGIAVTVIELVFFELFTDNIGAWQTHLRALLSMGLQAHEQHYDGRLRLTESARQILREDRPVSENEPAVAEEVACFRFVNGTTTWFDITSAIITGKAPVLLPHLSSILSCDSQLQLGDIMGCQNSVMLQIGRIAAQHEQNVLAVREGRLAYPAMNEGAADIVVEIQRCLAEGAFARLDLSERNSAGVSSTMHDPRTLITRTFAQMALVYLHLVVHGFRDLELSGAAISEVMELLQSQVSRSLLPALVLPLFIIGASASEGDQPFFRDVFSRPPLLEPMLKHRARILPILEEVWRRRQTLPAFGWSDCLELTPDILLL</sequence>
<dbReference type="Proteomes" id="UP000236546">
    <property type="component" value="Unassembled WGS sequence"/>
</dbReference>
<dbReference type="CDD" id="cd00067">
    <property type="entry name" value="GAL4"/>
    <property type="match status" value="1"/>
</dbReference>
<dbReference type="PROSITE" id="PS00463">
    <property type="entry name" value="ZN2_CY6_FUNGAL_1"/>
    <property type="match status" value="1"/>
</dbReference>
<dbReference type="GO" id="GO:0000981">
    <property type="term" value="F:DNA-binding transcription factor activity, RNA polymerase II-specific"/>
    <property type="evidence" value="ECO:0007669"/>
    <property type="project" value="InterPro"/>
</dbReference>
<organism evidence="5 6">
    <name type="scientific">Trichoderma gamsii</name>
    <dbReference type="NCBI Taxonomy" id="398673"/>
    <lineage>
        <taxon>Eukaryota</taxon>
        <taxon>Fungi</taxon>
        <taxon>Dikarya</taxon>
        <taxon>Ascomycota</taxon>
        <taxon>Pezizomycotina</taxon>
        <taxon>Sordariomycetes</taxon>
        <taxon>Hypocreomycetidae</taxon>
        <taxon>Hypocreales</taxon>
        <taxon>Hypocreaceae</taxon>
        <taxon>Trichoderma</taxon>
    </lineage>
</organism>
<dbReference type="GO" id="GO:0000976">
    <property type="term" value="F:transcription cis-regulatory region binding"/>
    <property type="evidence" value="ECO:0007669"/>
    <property type="project" value="TreeGrafter"/>
</dbReference>
<dbReference type="InterPro" id="IPR001138">
    <property type="entry name" value="Zn2Cys6_DnaBD"/>
</dbReference>
<dbReference type="InterPro" id="IPR036864">
    <property type="entry name" value="Zn2-C6_fun-type_DNA-bd_sf"/>
</dbReference>
<name>A0A2K0TT14_9HYPO</name>
<proteinExistence type="predicted"/>
<feature type="region of interest" description="Disordered" evidence="3">
    <location>
        <begin position="95"/>
        <end position="144"/>
    </location>
</feature>
<dbReference type="Pfam" id="PF11951">
    <property type="entry name" value="Fungal_trans_2"/>
    <property type="match status" value="1"/>
</dbReference>
<evidence type="ECO:0000256" key="2">
    <source>
        <dbReference type="ARBA" id="ARBA00023242"/>
    </source>
</evidence>
<dbReference type="GO" id="GO:0045944">
    <property type="term" value="P:positive regulation of transcription by RNA polymerase II"/>
    <property type="evidence" value="ECO:0007669"/>
    <property type="project" value="TreeGrafter"/>
</dbReference>
<dbReference type="EMBL" id="MTYH01000003">
    <property type="protein sequence ID" value="PNP48663.1"/>
    <property type="molecule type" value="Genomic_DNA"/>
</dbReference>
<dbReference type="AlphaFoldDB" id="A0A2K0TT14"/>
<dbReference type="PANTHER" id="PTHR37534:SF26">
    <property type="entry name" value="TRANSCRIPTION FACTOR, PUTATIVE-RELATED"/>
    <property type="match status" value="1"/>
</dbReference>
<accession>A0A2K0TT14</accession>
<evidence type="ECO:0000313" key="6">
    <source>
        <dbReference type="Proteomes" id="UP000236546"/>
    </source>
</evidence>
<protein>
    <recommendedName>
        <fullName evidence="4">Zn(2)-C6 fungal-type domain-containing protein</fullName>
    </recommendedName>
</protein>
<evidence type="ECO:0000256" key="1">
    <source>
        <dbReference type="ARBA" id="ARBA00004123"/>
    </source>
</evidence>
<keyword evidence="2" id="KW-0539">Nucleus</keyword>